<sequence>MHHVSYHGEEVPVSEMLERLTHESHSVTTLTVSFAEMLDGGCARFLQGLEKQNQWRRLRPGERSERIPSAGGVLVDPGIRALDLSSNQLTSFDKSGLTAAVEHNGTLSSLELQGNELCSNAPQAQCLDEIRRFARAVGTSSLRALNITANCLGDAGLAAFFDALPRTGTTLKTLCLSVNMFVDGESPEAQHGTAAARSIACFLSDPVACRGLERLHLNGNQFGWAGVRTIAHAIIGSRVACTLGQESTLPLSTLDALAPNRSVMHLDLFSTGIDSLSAPLNDEEPAFDWEASSLLTPSNWPVLLTNQLEANEEDRIATRKSAAKVLAAARIAGCKARDAGGEARGTFPLLRLPLELRGVVLDHLDEVRALSRTQFLHVLAYACEPSTIGYGLRQVDYPVDQSQVDEATLPILPWSWEECFATRSQPRNWYGEWVDLQREQPSSANETTPDLLAFWECTGTDHAA</sequence>
<reference evidence="1" key="1">
    <citation type="submission" date="2023-03" db="EMBL/GenBank/DDBJ databases">
        <title>Mating type loci evolution in Malassezia.</title>
        <authorList>
            <person name="Coelho M.A."/>
        </authorList>
    </citation>
    <scope>NUCLEOTIDE SEQUENCE</scope>
    <source>
        <strain evidence="1">CBS 9431</strain>
    </source>
</reference>
<dbReference type="PANTHER" id="PTHR24114:SF2">
    <property type="entry name" value="F-BOX DOMAIN-CONTAINING PROTEIN-RELATED"/>
    <property type="match status" value="1"/>
</dbReference>
<protein>
    <submittedName>
        <fullName evidence="1">Uncharacterized protein</fullName>
    </submittedName>
</protein>
<dbReference type="PANTHER" id="PTHR24114">
    <property type="entry name" value="LEUCINE RICH REPEAT FAMILY PROTEIN"/>
    <property type="match status" value="1"/>
</dbReference>
<dbReference type="AlphaFoldDB" id="A0AAF0EWZ9"/>
<dbReference type="InterPro" id="IPR032675">
    <property type="entry name" value="LRR_dom_sf"/>
</dbReference>
<dbReference type="Proteomes" id="UP001217754">
    <property type="component" value="Chromosome 2"/>
</dbReference>
<dbReference type="Pfam" id="PF13516">
    <property type="entry name" value="LRR_6"/>
    <property type="match status" value="1"/>
</dbReference>
<dbReference type="EMBL" id="CP119959">
    <property type="protein sequence ID" value="WFD38440.1"/>
    <property type="molecule type" value="Genomic_DNA"/>
</dbReference>
<dbReference type="RefSeq" id="XP_060121337.1">
    <property type="nucleotide sequence ID" value="XM_060265354.1"/>
</dbReference>
<organism evidence="1 2">
    <name type="scientific">Malassezia japonica</name>
    <dbReference type="NCBI Taxonomy" id="223818"/>
    <lineage>
        <taxon>Eukaryota</taxon>
        <taxon>Fungi</taxon>
        <taxon>Dikarya</taxon>
        <taxon>Basidiomycota</taxon>
        <taxon>Ustilaginomycotina</taxon>
        <taxon>Malasseziomycetes</taxon>
        <taxon>Malasseziales</taxon>
        <taxon>Malasseziaceae</taxon>
        <taxon>Malassezia</taxon>
    </lineage>
</organism>
<dbReference type="InterPro" id="IPR001611">
    <property type="entry name" value="Leu-rich_rpt"/>
</dbReference>
<gene>
    <name evidence="1" type="ORF">MJAP1_001393</name>
</gene>
<accession>A0AAF0EWZ9</accession>
<dbReference type="GeneID" id="85225042"/>
<proteinExistence type="predicted"/>
<dbReference type="InterPro" id="IPR052394">
    <property type="entry name" value="LRR-containing"/>
</dbReference>
<dbReference type="Gene3D" id="3.80.10.10">
    <property type="entry name" value="Ribonuclease Inhibitor"/>
    <property type="match status" value="1"/>
</dbReference>
<name>A0AAF0EWZ9_9BASI</name>
<dbReference type="SMART" id="SM00368">
    <property type="entry name" value="LRR_RI"/>
    <property type="match status" value="4"/>
</dbReference>
<evidence type="ECO:0000313" key="2">
    <source>
        <dbReference type="Proteomes" id="UP001217754"/>
    </source>
</evidence>
<keyword evidence="2" id="KW-1185">Reference proteome</keyword>
<dbReference type="SUPFAM" id="SSF52047">
    <property type="entry name" value="RNI-like"/>
    <property type="match status" value="1"/>
</dbReference>
<evidence type="ECO:0000313" key="1">
    <source>
        <dbReference type="EMBL" id="WFD38440.1"/>
    </source>
</evidence>